<dbReference type="PANTHER" id="PTHR37842:SF2">
    <property type="entry name" value="GYLCOSYL HYDROLASE 115 C-TERMINAL DOMAIN-CONTAINING PROTEIN"/>
    <property type="match status" value="1"/>
</dbReference>
<dbReference type="EMBL" id="JACSPP010000023">
    <property type="protein sequence ID" value="MBD8040546.1"/>
    <property type="molecule type" value="Genomic_DNA"/>
</dbReference>
<organism evidence="2 3">
    <name type="scientific">Phocaeicola intestinalis</name>
    <dbReference type="NCBI Taxonomy" id="2762212"/>
    <lineage>
        <taxon>Bacteria</taxon>
        <taxon>Pseudomonadati</taxon>
        <taxon>Bacteroidota</taxon>
        <taxon>Bacteroidia</taxon>
        <taxon>Bacteroidales</taxon>
        <taxon>Bacteroidaceae</taxon>
        <taxon>Phocaeicola</taxon>
    </lineage>
</organism>
<dbReference type="PANTHER" id="PTHR37842">
    <property type="match status" value="1"/>
</dbReference>
<dbReference type="Proteomes" id="UP000620874">
    <property type="component" value="Unassembled WGS sequence"/>
</dbReference>
<reference evidence="2 3" key="1">
    <citation type="submission" date="2020-08" db="EMBL/GenBank/DDBJ databases">
        <title>A Genomic Blueprint of the Chicken Gut Microbiome.</title>
        <authorList>
            <person name="Gilroy R."/>
            <person name="Ravi A."/>
            <person name="Getino M."/>
            <person name="Pursley I."/>
            <person name="Horton D.L."/>
            <person name="Alikhan N.-F."/>
            <person name="Baker D."/>
            <person name="Gharbi K."/>
            <person name="Hall N."/>
            <person name="Watson M."/>
            <person name="Adriaenssens E.M."/>
            <person name="Foster-Nyarko E."/>
            <person name="Jarju S."/>
            <person name="Secka A."/>
            <person name="Antonio M."/>
            <person name="Oren A."/>
            <person name="Chaudhuri R."/>
            <person name="La Ragione R.M."/>
            <person name="Hildebrand F."/>
            <person name="Pallen M.J."/>
        </authorList>
    </citation>
    <scope>NUCLEOTIDE SEQUENCE [LARGE SCALE GENOMIC DNA]</scope>
    <source>
        <strain evidence="2 3">Sa1CVN1</strain>
    </source>
</reference>
<comment type="caution">
    <text evidence="2">The sequence shown here is derived from an EMBL/GenBank/DDBJ whole genome shotgun (WGS) entry which is preliminary data.</text>
</comment>
<protein>
    <recommendedName>
        <fullName evidence="1">Gylcosyl hydrolase 115 C-terminal domain-containing protein</fullName>
    </recommendedName>
</protein>
<dbReference type="InterPro" id="IPR041437">
    <property type="entry name" value="GH115_C"/>
</dbReference>
<sequence length="104" mass="11763">MTLHVYSLPVFPIYKGRGTRFGVSVDGQPVQVTNNVPVEYSKEWKDHVLQNGVKATFTFPIDRSREKHTLTLSCGDPDVMIQRIIADWGGLKQTYVGSDIRILK</sequence>
<evidence type="ECO:0000313" key="2">
    <source>
        <dbReference type="EMBL" id="MBD8040546.1"/>
    </source>
</evidence>
<evidence type="ECO:0000259" key="1">
    <source>
        <dbReference type="Pfam" id="PF17829"/>
    </source>
</evidence>
<evidence type="ECO:0000313" key="3">
    <source>
        <dbReference type="Proteomes" id="UP000620874"/>
    </source>
</evidence>
<accession>A0ABR8Y8K1</accession>
<dbReference type="Gene3D" id="2.60.120.1620">
    <property type="match status" value="1"/>
</dbReference>
<dbReference type="RefSeq" id="WP_191763972.1">
    <property type="nucleotide sequence ID" value="NZ_JACSPP010000023.1"/>
</dbReference>
<feature type="domain" description="Gylcosyl hydrolase 115 C-terminal" evidence="1">
    <location>
        <begin position="2"/>
        <end position="98"/>
    </location>
</feature>
<gene>
    <name evidence="2" type="ORF">H9625_08870</name>
</gene>
<keyword evidence="3" id="KW-1185">Reference proteome</keyword>
<dbReference type="Pfam" id="PF17829">
    <property type="entry name" value="GH115_C"/>
    <property type="match status" value="1"/>
</dbReference>
<name>A0ABR8Y8K1_9BACT</name>
<proteinExistence type="predicted"/>